<organism evidence="2 3">
    <name type="scientific">Roridomyces roridus</name>
    <dbReference type="NCBI Taxonomy" id="1738132"/>
    <lineage>
        <taxon>Eukaryota</taxon>
        <taxon>Fungi</taxon>
        <taxon>Dikarya</taxon>
        <taxon>Basidiomycota</taxon>
        <taxon>Agaricomycotina</taxon>
        <taxon>Agaricomycetes</taxon>
        <taxon>Agaricomycetidae</taxon>
        <taxon>Agaricales</taxon>
        <taxon>Marasmiineae</taxon>
        <taxon>Mycenaceae</taxon>
        <taxon>Roridomyces</taxon>
    </lineage>
</organism>
<dbReference type="AlphaFoldDB" id="A0AAD7BYF9"/>
<dbReference type="InterPro" id="IPR001810">
    <property type="entry name" value="F-box_dom"/>
</dbReference>
<gene>
    <name evidence="2" type="ORF">FB45DRAFT_467297</name>
</gene>
<protein>
    <recommendedName>
        <fullName evidence="1">F-box domain-containing protein</fullName>
    </recommendedName>
</protein>
<dbReference type="Gene3D" id="3.80.10.10">
    <property type="entry name" value="Ribonuclease Inhibitor"/>
    <property type="match status" value="1"/>
</dbReference>
<name>A0AAD7BYF9_9AGAR</name>
<sequence length="497" mass="55250">MANSIASSSPSPIGRLPTELLLEIFATCWGPFAEMLLDAHPTLSFREELEHLAHLPLLNLAQTCSEWHGIIMSAPLLWSDIRLVNAIWSIPAELPKVAHLLELALARSNGSPLSVVLSDLEPQPSHFPILQLLTASSEQWKALDVCYDNALFDAFKSVRGRLPQLETLLIEYWGGESDLSALDCFSSVPELTTIEFYGSTRGLRTFPLAQLHTVTYLTVSMSQARDIGAVMSPLRNDACFSLELFLSQEDVAQISNLWLSPSRSNIGLLHIDLDLDKDIHPTVFDFERMVGAMFDSMTLPLLETLEVYVHFKDKILAIGEKLHWPCEQFLALSQRSSFDAHLCSLDIADVVITEAELIECLKALPSLENLSIADHRPEGVEVGGIGYNHLITDSLLAHLVILNGPDYFTHAPLVPWLRSFVARTMLQFTDLLYFAFVCTRVSDDLLEGEYFESVLLSLDDPPRELDRGVNAARVEELCAAGKLRLEVGLAEVDTENA</sequence>
<dbReference type="EMBL" id="JARKIF010000007">
    <property type="protein sequence ID" value="KAJ7634423.1"/>
    <property type="molecule type" value="Genomic_DNA"/>
</dbReference>
<feature type="domain" description="F-box" evidence="1">
    <location>
        <begin position="13"/>
        <end position="82"/>
    </location>
</feature>
<proteinExistence type="predicted"/>
<comment type="caution">
    <text evidence="2">The sequence shown here is derived from an EMBL/GenBank/DDBJ whole genome shotgun (WGS) entry which is preliminary data.</text>
</comment>
<keyword evidence="3" id="KW-1185">Reference proteome</keyword>
<reference evidence="2" key="1">
    <citation type="submission" date="2023-03" db="EMBL/GenBank/DDBJ databases">
        <title>Massive genome expansion in bonnet fungi (Mycena s.s.) driven by repeated elements and novel gene families across ecological guilds.</title>
        <authorList>
            <consortium name="Lawrence Berkeley National Laboratory"/>
            <person name="Harder C.B."/>
            <person name="Miyauchi S."/>
            <person name="Viragh M."/>
            <person name="Kuo A."/>
            <person name="Thoen E."/>
            <person name="Andreopoulos B."/>
            <person name="Lu D."/>
            <person name="Skrede I."/>
            <person name="Drula E."/>
            <person name="Henrissat B."/>
            <person name="Morin E."/>
            <person name="Kohler A."/>
            <person name="Barry K."/>
            <person name="LaButti K."/>
            <person name="Morin E."/>
            <person name="Salamov A."/>
            <person name="Lipzen A."/>
            <person name="Mereny Z."/>
            <person name="Hegedus B."/>
            <person name="Baldrian P."/>
            <person name="Stursova M."/>
            <person name="Weitz H."/>
            <person name="Taylor A."/>
            <person name="Grigoriev I.V."/>
            <person name="Nagy L.G."/>
            <person name="Martin F."/>
            <person name="Kauserud H."/>
        </authorList>
    </citation>
    <scope>NUCLEOTIDE SEQUENCE</scope>
    <source>
        <strain evidence="2">9284</strain>
    </source>
</reference>
<dbReference type="InterPro" id="IPR032675">
    <property type="entry name" value="LRR_dom_sf"/>
</dbReference>
<dbReference type="Pfam" id="PF12937">
    <property type="entry name" value="F-box-like"/>
    <property type="match status" value="1"/>
</dbReference>
<dbReference type="Proteomes" id="UP001221142">
    <property type="component" value="Unassembled WGS sequence"/>
</dbReference>
<evidence type="ECO:0000313" key="3">
    <source>
        <dbReference type="Proteomes" id="UP001221142"/>
    </source>
</evidence>
<evidence type="ECO:0000313" key="2">
    <source>
        <dbReference type="EMBL" id="KAJ7634423.1"/>
    </source>
</evidence>
<evidence type="ECO:0000259" key="1">
    <source>
        <dbReference type="Pfam" id="PF12937"/>
    </source>
</evidence>
<accession>A0AAD7BYF9</accession>
<dbReference type="SUPFAM" id="SSF52058">
    <property type="entry name" value="L domain-like"/>
    <property type="match status" value="1"/>
</dbReference>